<evidence type="ECO:0000256" key="1">
    <source>
        <dbReference type="ARBA" id="ARBA00005495"/>
    </source>
</evidence>
<proteinExistence type="inferred from homology"/>
<dbReference type="Proteomes" id="UP000240418">
    <property type="component" value="Unassembled WGS sequence"/>
</dbReference>
<protein>
    <recommendedName>
        <fullName evidence="5">CENP-V/GFA domain-containing protein</fullName>
    </recommendedName>
</protein>
<dbReference type="PANTHER" id="PTHR33337">
    <property type="entry name" value="GFA DOMAIN-CONTAINING PROTEIN"/>
    <property type="match status" value="1"/>
</dbReference>
<name>A0A2P8FKE7_9RHOB</name>
<dbReference type="InterPro" id="IPR011057">
    <property type="entry name" value="Mss4-like_sf"/>
</dbReference>
<dbReference type="GO" id="GO:0016846">
    <property type="term" value="F:carbon-sulfur lyase activity"/>
    <property type="evidence" value="ECO:0007669"/>
    <property type="project" value="InterPro"/>
</dbReference>
<dbReference type="EMBL" id="PYGJ01000001">
    <property type="protein sequence ID" value="PSL22207.1"/>
    <property type="molecule type" value="Genomic_DNA"/>
</dbReference>
<dbReference type="Gene3D" id="3.90.1590.10">
    <property type="entry name" value="glutathione-dependent formaldehyde- activating enzyme (gfa)"/>
    <property type="match status" value="1"/>
</dbReference>
<dbReference type="RefSeq" id="WP_243403550.1">
    <property type="nucleotide sequence ID" value="NZ_PYGJ01000001.1"/>
</dbReference>
<dbReference type="AlphaFoldDB" id="A0A2P8FKE7"/>
<evidence type="ECO:0000256" key="2">
    <source>
        <dbReference type="ARBA" id="ARBA00022723"/>
    </source>
</evidence>
<evidence type="ECO:0000256" key="4">
    <source>
        <dbReference type="ARBA" id="ARBA00023239"/>
    </source>
</evidence>
<accession>A0A2P8FKE7</accession>
<comment type="similarity">
    <text evidence="1">Belongs to the Gfa family.</text>
</comment>
<dbReference type="SUPFAM" id="SSF51316">
    <property type="entry name" value="Mss4-like"/>
    <property type="match status" value="1"/>
</dbReference>
<sequence length="149" mass="15990">MPSDTTQNQNDITGRCYCGTVSLRFSAPPQIVAYCHCSDCRRWTGAPAPAFAAFAPDTLTLSPDLGPGTSHTPGVTRWNCPDCGSPIAAQFDYLPDQTYVPIGLLDQAADFPPAMHCHSGSTLPWLHMNDTLPRANDSGRDALTASHDI</sequence>
<comment type="caution">
    <text evidence="6">The sequence shown here is derived from an EMBL/GenBank/DDBJ whole genome shotgun (WGS) entry which is preliminary data.</text>
</comment>
<organism evidence="6 7">
    <name type="scientific">Shimia abyssi</name>
    <dbReference type="NCBI Taxonomy" id="1662395"/>
    <lineage>
        <taxon>Bacteria</taxon>
        <taxon>Pseudomonadati</taxon>
        <taxon>Pseudomonadota</taxon>
        <taxon>Alphaproteobacteria</taxon>
        <taxon>Rhodobacterales</taxon>
        <taxon>Roseobacteraceae</taxon>
    </lineage>
</organism>
<dbReference type="PROSITE" id="PS51891">
    <property type="entry name" value="CENP_V_GFA"/>
    <property type="match status" value="1"/>
</dbReference>
<evidence type="ECO:0000259" key="5">
    <source>
        <dbReference type="PROSITE" id="PS51891"/>
    </source>
</evidence>
<dbReference type="InterPro" id="IPR006913">
    <property type="entry name" value="CENP-V/GFA"/>
</dbReference>
<evidence type="ECO:0000313" key="7">
    <source>
        <dbReference type="Proteomes" id="UP000240418"/>
    </source>
</evidence>
<keyword evidence="2" id="KW-0479">Metal-binding</keyword>
<dbReference type="GO" id="GO:0046872">
    <property type="term" value="F:metal ion binding"/>
    <property type="evidence" value="ECO:0007669"/>
    <property type="project" value="UniProtKB-KW"/>
</dbReference>
<evidence type="ECO:0000256" key="3">
    <source>
        <dbReference type="ARBA" id="ARBA00022833"/>
    </source>
</evidence>
<evidence type="ECO:0000313" key="6">
    <source>
        <dbReference type="EMBL" id="PSL22207.1"/>
    </source>
</evidence>
<dbReference type="PANTHER" id="PTHR33337:SF40">
    <property type="entry name" value="CENP-V_GFA DOMAIN-CONTAINING PROTEIN-RELATED"/>
    <property type="match status" value="1"/>
</dbReference>
<reference evidence="6 7" key="1">
    <citation type="submission" date="2018-03" db="EMBL/GenBank/DDBJ databases">
        <title>Genomic Encyclopedia of Archaeal and Bacterial Type Strains, Phase II (KMG-II): from individual species to whole genera.</title>
        <authorList>
            <person name="Goeker M."/>
        </authorList>
    </citation>
    <scope>NUCLEOTIDE SEQUENCE [LARGE SCALE GENOMIC DNA]</scope>
    <source>
        <strain evidence="6 7">DSM 100673</strain>
    </source>
</reference>
<feature type="domain" description="CENP-V/GFA" evidence="5">
    <location>
        <begin position="12"/>
        <end position="126"/>
    </location>
</feature>
<gene>
    <name evidence="6" type="ORF">CLV88_101632</name>
</gene>
<keyword evidence="7" id="KW-1185">Reference proteome</keyword>
<dbReference type="Pfam" id="PF04828">
    <property type="entry name" value="GFA"/>
    <property type="match status" value="1"/>
</dbReference>
<keyword evidence="3" id="KW-0862">Zinc</keyword>
<keyword evidence="4" id="KW-0456">Lyase</keyword>